<proteinExistence type="predicted"/>
<dbReference type="EMBL" id="JACNEP010000008">
    <property type="protein sequence ID" value="MBC3766556.1"/>
    <property type="molecule type" value="Genomic_DNA"/>
</dbReference>
<evidence type="ECO:0000256" key="16">
    <source>
        <dbReference type="SAM" id="Phobius"/>
    </source>
</evidence>
<keyword evidence="10" id="KW-0067">ATP-binding</keyword>
<dbReference type="InterPro" id="IPR036641">
    <property type="entry name" value="HPT_dom_sf"/>
</dbReference>
<dbReference type="PANTHER" id="PTHR45339:SF1">
    <property type="entry name" value="HYBRID SIGNAL TRANSDUCTION HISTIDINE KINASE J"/>
    <property type="match status" value="1"/>
</dbReference>
<dbReference type="SMART" id="SM00304">
    <property type="entry name" value="HAMP"/>
    <property type="match status" value="1"/>
</dbReference>
<evidence type="ECO:0000256" key="9">
    <source>
        <dbReference type="ARBA" id="ARBA00022777"/>
    </source>
</evidence>
<dbReference type="FunFam" id="3.30.565.10:FF:000010">
    <property type="entry name" value="Sensor histidine kinase RcsC"/>
    <property type="match status" value="1"/>
</dbReference>
<dbReference type="SUPFAM" id="SSF47384">
    <property type="entry name" value="Homodimeric domain of signal transducing histidine kinase"/>
    <property type="match status" value="1"/>
</dbReference>
<keyword evidence="8" id="KW-0547">Nucleotide-binding</keyword>
<keyword evidence="23" id="KW-1185">Reference proteome</keyword>
<dbReference type="InterPro" id="IPR003594">
    <property type="entry name" value="HATPase_dom"/>
</dbReference>
<dbReference type="InterPro" id="IPR029151">
    <property type="entry name" value="Sensor-like_sf"/>
</dbReference>
<dbReference type="CDD" id="cd06225">
    <property type="entry name" value="HAMP"/>
    <property type="match status" value="1"/>
</dbReference>
<dbReference type="GO" id="GO:0000155">
    <property type="term" value="F:phosphorelay sensor kinase activity"/>
    <property type="evidence" value="ECO:0007669"/>
    <property type="project" value="InterPro"/>
</dbReference>
<evidence type="ECO:0000259" key="19">
    <source>
        <dbReference type="PROSITE" id="PS50112"/>
    </source>
</evidence>
<gene>
    <name evidence="22" type="ORF">H8B19_11770</name>
</gene>
<dbReference type="CDD" id="cd17546">
    <property type="entry name" value="REC_hyHK_CKI1_RcsC-like"/>
    <property type="match status" value="2"/>
</dbReference>
<dbReference type="EC" id="2.7.13.3" evidence="3"/>
<dbReference type="Pfam" id="PF00512">
    <property type="entry name" value="HisKA"/>
    <property type="match status" value="1"/>
</dbReference>
<feature type="transmembrane region" description="Helical" evidence="16">
    <location>
        <begin position="336"/>
        <end position="355"/>
    </location>
</feature>
<dbReference type="NCBIfam" id="TIGR00229">
    <property type="entry name" value="sensory_box"/>
    <property type="match status" value="1"/>
</dbReference>
<feature type="domain" description="HPt" evidence="21">
    <location>
        <begin position="1098"/>
        <end position="1193"/>
    </location>
</feature>
<dbReference type="Pfam" id="PF00072">
    <property type="entry name" value="Response_reg"/>
    <property type="match status" value="2"/>
</dbReference>
<keyword evidence="11 16" id="KW-1133">Transmembrane helix</keyword>
<evidence type="ECO:0000256" key="5">
    <source>
        <dbReference type="ARBA" id="ARBA00022553"/>
    </source>
</evidence>
<feature type="transmembrane region" description="Helical" evidence="16">
    <location>
        <begin position="16"/>
        <end position="37"/>
    </location>
</feature>
<dbReference type="Gene3D" id="6.10.340.10">
    <property type="match status" value="1"/>
</dbReference>
<comment type="catalytic activity">
    <reaction evidence="1">
        <text>ATP + protein L-histidine = ADP + protein N-phospho-L-histidine.</text>
        <dbReference type="EC" id="2.7.13.3"/>
    </reaction>
</comment>
<sequence>MSKWQQRTAPRQMQKLVMFIVTFVVFSTAVVISHFQFSSERKWIYQLFNQQLESSAERGAVYLQDQINNSIEDLNMLTGIPPVSGYIRALNNNDQDPIRGESTEEWLTRMSTIFRELLRSHPSYTQVRFISATDNGKELARVDRIAGQLTRVKDSQLQNKGQYNYVTETLQLPEGNVYISPINLNREFGQIEIPKRPMLRVATPVFVEKNLIGLMVINIDFSYVMRNMANMFSQPVQGYLVNRRGDFLWHPDNSKSFAFEMGQPYQLDDEFGELSLMSSLDGFTDQKTHLIAEADHHFAINKFHLNNDAFQQYLAVIATIPDDKVAPLLTQKRQTFLITLFLGTALVLLILYWVIQRVFRPLTRLTQIAESIAQGDYNTRLPDVSGAEMNALKSAFAFMQSKVAKREGELQQHQQTLQQKIAIATKELNAIVTSTVNGVISLDQNGSILTFNPAAEKMFGYTSESMMNKECDLLFERTFYALLKQNIQRVIESSASDTIWQQGAETLARTASGETFPVLITLGHAKISSEKHIFVLSVVDITEQKQREHDLVDAKDIAESAASAKAEFLANMSHEIRTPMNAILGLCYLLEKQENNPVSQGMIKKIHAAGRSLLSIINNILDFSKIDARQLTIENIPFRLSDILENLASILGSSVGDKDIEVVIGSVPDGADFLKGDALRLGQVLINLASNAIKFTQHGEVVLNITNMTPCDDEKINLCFTITDTGIGIPEEKLKQIFNAFTQADTSTTRHFGGTGLGLAISKHLIEAMGGEIGVQSQEGKGSEFSFCLEFERSLPSDSSSPQMRNQRLMIADDQDSALNALVDITSSLGWSSQAFTSGESLVSHLQEHPDNPCDVILLDWRMPELNGLEAAKIIRENSTAEQRPIIIMVTAYDREVLQNEPNSDLVDLIMTKPITSSSLYNAVQGVKSQRGELTPEQQVETQNQRLKDINVLVVDDSDINLEVAKRILEGEGASVITGTDGEIALEILNKNPDNIDIVLMDVQMPIMDGYTATQRIRASQKLHHLPVIALTAGAFKIHRQQALQAGMNDFVAKPFDVEELIKVVLQHVHGEVAYTPQPQQAKKRDSQRLIDTEQALIIWSDEAAYHNYLQKFLDDNQGLWPDKIDSNNTHLKEQLHKLKGASANLGLNLLSNCTEQLEMGLDNEHKCEQEYSAFIKTFRQTCDAISDLLNQHKTDNTGLDITASSQDLPDLLQQACLACDNNDPEPLETALIELRKIVKSEQLQTLKSAIDGFDFKLAKIAILELAHNIEIQLDE</sequence>
<dbReference type="Gene3D" id="3.40.50.2300">
    <property type="match status" value="2"/>
</dbReference>
<name>A0A8J6IVZ5_9ALTE</name>
<keyword evidence="6" id="KW-0808">Transferase</keyword>
<evidence type="ECO:0000256" key="2">
    <source>
        <dbReference type="ARBA" id="ARBA00004651"/>
    </source>
</evidence>
<dbReference type="InterPro" id="IPR035965">
    <property type="entry name" value="PAS-like_dom_sf"/>
</dbReference>
<keyword evidence="12" id="KW-0902">Two-component regulatory system</keyword>
<evidence type="ECO:0000256" key="4">
    <source>
        <dbReference type="ARBA" id="ARBA00022475"/>
    </source>
</evidence>
<evidence type="ECO:0000256" key="13">
    <source>
        <dbReference type="ARBA" id="ARBA00023136"/>
    </source>
</evidence>
<dbReference type="SMART" id="SM00448">
    <property type="entry name" value="REC"/>
    <property type="match status" value="2"/>
</dbReference>
<dbReference type="InterPro" id="IPR003661">
    <property type="entry name" value="HisK_dim/P_dom"/>
</dbReference>
<dbReference type="Gene3D" id="1.10.287.130">
    <property type="match status" value="1"/>
</dbReference>
<comment type="subcellular location">
    <subcellularLocation>
        <location evidence="2">Cell membrane</location>
        <topology evidence="2">Multi-pass membrane protein</topology>
    </subcellularLocation>
</comment>
<feature type="domain" description="HAMP" evidence="20">
    <location>
        <begin position="356"/>
        <end position="408"/>
    </location>
</feature>
<evidence type="ECO:0000259" key="20">
    <source>
        <dbReference type="PROSITE" id="PS50885"/>
    </source>
</evidence>
<dbReference type="SMART" id="SM00387">
    <property type="entry name" value="HATPase_c"/>
    <property type="match status" value="1"/>
</dbReference>
<dbReference type="InterPro" id="IPR001789">
    <property type="entry name" value="Sig_transdc_resp-reg_receiver"/>
</dbReference>
<evidence type="ECO:0000256" key="12">
    <source>
        <dbReference type="ARBA" id="ARBA00023012"/>
    </source>
</evidence>
<dbReference type="InterPro" id="IPR004358">
    <property type="entry name" value="Sig_transdc_His_kin-like_C"/>
</dbReference>
<comment type="caution">
    <text evidence="22">The sequence shown here is derived from an EMBL/GenBank/DDBJ whole genome shotgun (WGS) entry which is preliminary data.</text>
</comment>
<dbReference type="PROSITE" id="PS50110">
    <property type="entry name" value="RESPONSE_REGULATORY"/>
    <property type="match status" value="2"/>
</dbReference>
<evidence type="ECO:0000256" key="10">
    <source>
        <dbReference type="ARBA" id="ARBA00022840"/>
    </source>
</evidence>
<dbReference type="InterPro" id="IPR005467">
    <property type="entry name" value="His_kinase_dom"/>
</dbReference>
<dbReference type="Gene3D" id="3.30.450.20">
    <property type="entry name" value="PAS domain"/>
    <property type="match status" value="2"/>
</dbReference>
<organism evidence="22 23">
    <name type="scientific">Neptunicella marina</name>
    <dbReference type="NCBI Taxonomy" id="2125989"/>
    <lineage>
        <taxon>Bacteria</taxon>
        <taxon>Pseudomonadati</taxon>
        <taxon>Pseudomonadota</taxon>
        <taxon>Gammaproteobacteria</taxon>
        <taxon>Alteromonadales</taxon>
        <taxon>Alteromonadaceae</taxon>
        <taxon>Neptunicella</taxon>
    </lineage>
</organism>
<dbReference type="SUPFAM" id="SSF55785">
    <property type="entry name" value="PYP-like sensor domain (PAS domain)"/>
    <property type="match status" value="1"/>
</dbReference>
<feature type="modified residue" description="Phosphohistidine" evidence="14">
    <location>
        <position position="1137"/>
    </location>
</feature>
<dbReference type="Pfam" id="PF00672">
    <property type="entry name" value="HAMP"/>
    <property type="match status" value="1"/>
</dbReference>
<dbReference type="SMART" id="SM00388">
    <property type="entry name" value="HisKA"/>
    <property type="match status" value="1"/>
</dbReference>
<feature type="modified residue" description="4-aspartylphosphate" evidence="15">
    <location>
        <position position="1002"/>
    </location>
</feature>
<dbReference type="InterPro" id="IPR036890">
    <property type="entry name" value="HATPase_C_sf"/>
</dbReference>
<dbReference type="CDD" id="cd16922">
    <property type="entry name" value="HATPase_EvgS-ArcB-TorS-like"/>
    <property type="match status" value="1"/>
</dbReference>
<evidence type="ECO:0000256" key="3">
    <source>
        <dbReference type="ARBA" id="ARBA00012438"/>
    </source>
</evidence>
<keyword evidence="5 15" id="KW-0597">Phosphoprotein</keyword>
<feature type="domain" description="Response regulatory" evidence="18">
    <location>
        <begin position="808"/>
        <end position="928"/>
    </location>
</feature>
<dbReference type="SUPFAM" id="SSF103190">
    <property type="entry name" value="Sensory domain-like"/>
    <property type="match status" value="1"/>
</dbReference>
<evidence type="ECO:0000256" key="8">
    <source>
        <dbReference type="ARBA" id="ARBA00022741"/>
    </source>
</evidence>
<dbReference type="GO" id="GO:0005524">
    <property type="term" value="F:ATP binding"/>
    <property type="evidence" value="ECO:0007669"/>
    <property type="project" value="UniProtKB-KW"/>
</dbReference>
<evidence type="ECO:0000313" key="23">
    <source>
        <dbReference type="Proteomes" id="UP000601768"/>
    </source>
</evidence>
<keyword evidence="13 16" id="KW-0472">Membrane</keyword>
<dbReference type="SUPFAM" id="SSF47226">
    <property type="entry name" value="Histidine-containing phosphotransfer domain, HPT domain"/>
    <property type="match status" value="1"/>
</dbReference>
<dbReference type="InterPro" id="IPR048760">
    <property type="entry name" value="VP0354-like_sensor_dom"/>
</dbReference>
<dbReference type="Pfam" id="PF01627">
    <property type="entry name" value="Hpt"/>
    <property type="match status" value="1"/>
</dbReference>
<evidence type="ECO:0000256" key="6">
    <source>
        <dbReference type="ARBA" id="ARBA00022679"/>
    </source>
</evidence>
<dbReference type="CDD" id="cd00082">
    <property type="entry name" value="HisKA"/>
    <property type="match status" value="1"/>
</dbReference>
<dbReference type="PROSITE" id="PS50112">
    <property type="entry name" value="PAS"/>
    <property type="match status" value="1"/>
</dbReference>
<reference evidence="22" key="2">
    <citation type="submission" date="2020-08" db="EMBL/GenBank/DDBJ databases">
        <authorList>
            <person name="Lai Q."/>
        </authorList>
    </citation>
    <scope>NUCLEOTIDE SEQUENCE</scope>
    <source>
        <strain evidence="22">S27-2</strain>
    </source>
</reference>
<dbReference type="Gene3D" id="3.30.565.10">
    <property type="entry name" value="Histidine kinase-like ATPase, C-terminal domain"/>
    <property type="match status" value="1"/>
</dbReference>
<dbReference type="PROSITE" id="PS50894">
    <property type="entry name" value="HPT"/>
    <property type="match status" value="1"/>
</dbReference>
<evidence type="ECO:0000256" key="11">
    <source>
        <dbReference type="ARBA" id="ARBA00022989"/>
    </source>
</evidence>
<evidence type="ECO:0000259" key="17">
    <source>
        <dbReference type="PROSITE" id="PS50109"/>
    </source>
</evidence>
<dbReference type="SUPFAM" id="SSF52172">
    <property type="entry name" value="CheY-like"/>
    <property type="match status" value="2"/>
</dbReference>
<dbReference type="SMART" id="SM00091">
    <property type="entry name" value="PAS"/>
    <property type="match status" value="1"/>
</dbReference>
<evidence type="ECO:0000259" key="21">
    <source>
        <dbReference type="PROSITE" id="PS50894"/>
    </source>
</evidence>
<dbReference type="Pfam" id="PF21623">
    <property type="entry name" value="HK_sensor_dom_bact"/>
    <property type="match status" value="1"/>
</dbReference>
<protein>
    <recommendedName>
        <fullName evidence="3">histidine kinase</fullName>
        <ecNumber evidence="3">2.7.13.3</ecNumber>
    </recommendedName>
</protein>
<evidence type="ECO:0000256" key="1">
    <source>
        <dbReference type="ARBA" id="ARBA00000085"/>
    </source>
</evidence>
<dbReference type="CDD" id="cd00130">
    <property type="entry name" value="PAS"/>
    <property type="match status" value="1"/>
</dbReference>
<reference evidence="22" key="1">
    <citation type="journal article" date="2018" name="Int. J. Syst. Evol. Microbiol.">
        <title>Neptunicella marina gen. nov., sp. nov., isolated from surface seawater.</title>
        <authorList>
            <person name="Liu X."/>
            <person name="Lai Q."/>
            <person name="Du Y."/>
            <person name="Zhang X."/>
            <person name="Liu Z."/>
            <person name="Sun F."/>
            <person name="Shao Z."/>
        </authorList>
    </citation>
    <scope>NUCLEOTIDE SEQUENCE</scope>
    <source>
        <strain evidence="22">S27-2</strain>
    </source>
</reference>
<dbReference type="InterPro" id="IPR003660">
    <property type="entry name" value="HAMP_dom"/>
</dbReference>
<feature type="domain" description="Histidine kinase" evidence="17">
    <location>
        <begin position="571"/>
        <end position="793"/>
    </location>
</feature>
<evidence type="ECO:0000256" key="7">
    <source>
        <dbReference type="ARBA" id="ARBA00022692"/>
    </source>
</evidence>
<dbReference type="InterPro" id="IPR008207">
    <property type="entry name" value="Sig_transdc_His_kin_Hpt_dom"/>
</dbReference>
<evidence type="ECO:0000313" key="22">
    <source>
        <dbReference type="EMBL" id="MBC3766556.1"/>
    </source>
</evidence>
<dbReference type="InterPro" id="IPR036097">
    <property type="entry name" value="HisK_dim/P_sf"/>
</dbReference>
<keyword evidence="4" id="KW-1003">Cell membrane</keyword>
<accession>A0A8J6IVZ5</accession>
<dbReference type="PROSITE" id="PS50885">
    <property type="entry name" value="HAMP"/>
    <property type="match status" value="1"/>
</dbReference>
<feature type="domain" description="Response regulatory" evidence="18">
    <location>
        <begin position="951"/>
        <end position="1069"/>
    </location>
</feature>
<evidence type="ECO:0000256" key="14">
    <source>
        <dbReference type="PROSITE-ProRule" id="PRU00110"/>
    </source>
</evidence>
<feature type="domain" description="PAS" evidence="19">
    <location>
        <begin position="424"/>
        <end position="494"/>
    </location>
</feature>
<dbReference type="PROSITE" id="PS50109">
    <property type="entry name" value="HIS_KIN"/>
    <property type="match status" value="1"/>
</dbReference>
<keyword evidence="9" id="KW-0418">Kinase</keyword>
<dbReference type="PRINTS" id="PR00344">
    <property type="entry name" value="BCTRLSENSOR"/>
</dbReference>
<dbReference type="Proteomes" id="UP000601768">
    <property type="component" value="Unassembled WGS sequence"/>
</dbReference>
<dbReference type="RefSeq" id="WP_186507085.1">
    <property type="nucleotide sequence ID" value="NZ_JACNEP010000008.1"/>
</dbReference>
<dbReference type="Pfam" id="PF13426">
    <property type="entry name" value="PAS_9"/>
    <property type="match status" value="1"/>
</dbReference>
<evidence type="ECO:0000259" key="18">
    <source>
        <dbReference type="PROSITE" id="PS50110"/>
    </source>
</evidence>
<evidence type="ECO:0000256" key="15">
    <source>
        <dbReference type="PROSITE-ProRule" id="PRU00169"/>
    </source>
</evidence>
<feature type="modified residue" description="4-aspartylphosphate" evidence="15">
    <location>
        <position position="860"/>
    </location>
</feature>
<dbReference type="SUPFAM" id="SSF158472">
    <property type="entry name" value="HAMP domain-like"/>
    <property type="match status" value="1"/>
</dbReference>
<dbReference type="PANTHER" id="PTHR45339">
    <property type="entry name" value="HYBRID SIGNAL TRANSDUCTION HISTIDINE KINASE J"/>
    <property type="match status" value="1"/>
</dbReference>
<dbReference type="InterPro" id="IPR000014">
    <property type="entry name" value="PAS"/>
</dbReference>
<dbReference type="Gene3D" id="1.20.120.160">
    <property type="entry name" value="HPT domain"/>
    <property type="match status" value="1"/>
</dbReference>
<dbReference type="GO" id="GO:0005886">
    <property type="term" value="C:plasma membrane"/>
    <property type="evidence" value="ECO:0007669"/>
    <property type="project" value="UniProtKB-SubCell"/>
</dbReference>
<keyword evidence="7 16" id="KW-0812">Transmembrane</keyword>
<dbReference type="Pfam" id="PF02518">
    <property type="entry name" value="HATPase_c"/>
    <property type="match status" value="1"/>
</dbReference>
<dbReference type="SUPFAM" id="SSF55874">
    <property type="entry name" value="ATPase domain of HSP90 chaperone/DNA topoisomerase II/histidine kinase"/>
    <property type="match status" value="1"/>
</dbReference>
<dbReference type="InterPro" id="IPR011006">
    <property type="entry name" value="CheY-like_superfamily"/>
</dbReference>
<dbReference type="AlphaFoldDB" id="A0A8J6IVZ5"/>